<evidence type="ECO:0000259" key="1">
    <source>
        <dbReference type="Pfam" id="PF02602"/>
    </source>
</evidence>
<dbReference type="EMBL" id="CAJZBQ010000043">
    <property type="protein sequence ID" value="CAG9327392.1"/>
    <property type="molecule type" value="Genomic_DNA"/>
</dbReference>
<dbReference type="Proteomes" id="UP001162131">
    <property type="component" value="Unassembled WGS sequence"/>
</dbReference>
<evidence type="ECO:0000313" key="2">
    <source>
        <dbReference type="EMBL" id="CAG9327392.1"/>
    </source>
</evidence>
<dbReference type="GO" id="GO:0033014">
    <property type="term" value="P:tetrapyrrole biosynthetic process"/>
    <property type="evidence" value="ECO:0007669"/>
    <property type="project" value="InterPro"/>
</dbReference>
<dbReference type="SUPFAM" id="SSF69618">
    <property type="entry name" value="HemD-like"/>
    <property type="match status" value="1"/>
</dbReference>
<proteinExistence type="predicted"/>
<dbReference type="GO" id="GO:0004852">
    <property type="term" value="F:uroporphyrinogen-III synthase activity"/>
    <property type="evidence" value="ECO:0007669"/>
    <property type="project" value="InterPro"/>
</dbReference>
<name>A0AAU9K2H1_9CILI</name>
<dbReference type="InterPro" id="IPR036108">
    <property type="entry name" value="4pyrrol_syn_uPrphyn_synt_sf"/>
</dbReference>
<comment type="caution">
    <text evidence="2">The sequence shown here is derived from an EMBL/GenBank/DDBJ whole genome shotgun (WGS) entry which is preliminary data.</text>
</comment>
<dbReference type="Pfam" id="PF02602">
    <property type="entry name" value="HEM4"/>
    <property type="match status" value="1"/>
</dbReference>
<sequence>MNVSPIVFFSNPYIPDEISSSLREIGLQVLCVPVLETNYEKHEGNVKKAFENLQKIKAVIFPSHRSVLALGRIGINIRHLKWYALRESTANVCFDILSKIPEVTVKKGASELVEVLKTDPDLKEGQVIFLNGYRQKNSYIRQLKEFGVNIKSVCCFSTSSIYKADILNSLKGITPVGCVFFNISGIRIAYNALKSSEWSWKDKCIFATGEAIAKIIKEKKEIKRCDGVAQDSNLEGIKEMLQKFFQCKC</sequence>
<gene>
    <name evidence="2" type="ORF">BSTOLATCC_MIC43431</name>
</gene>
<dbReference type="Gene3D" id="3.40.50.10090">
    <property type="match status" value="2"/>
</dbReference>
<accession>A0AAU9K2H1</accession>
<evidence type="ECO:0000313" key="3">
    <source>
        <dbReference type="Proteomes" id="UP001162131"/>
    </source>
</evidence>
<feature type="domain" description="Tetrapyrrole biosynthesis uroporphyrinogen III synthase" evidence="1">
    <location>
        <begin position="16"/>
        <end position="218"/>
    </location>
</feature>
<protein>
    <recommendedName>
        <fullName evidence="1">Tetrapyrrole biosynthesis uroporphyrinogen III synthase domain-containing protein</fullName>
    </recommendedName>
</protein>
<reference evidence="2" key="1">
    <citation type="submission" date="2021-09" db="EMBL/GenBank/DDBJ databases">
        <authorList>
            <consortium name="AG Swart"/>
            <person name="Singh M."/>
            <person name="Singh A."/>
            <person name="Seah K."/>
            <person name="Emmerich C."/>
        </authorList>
    </citation>
    <scope>NUCLEOTIDE SEQUENCE</scope>
    <source>
        <strain evidence="2">ATCC30299</strain>
    </source>
</reference>
<dbReference type="AlphaFoldDB" id="A0AAU9K2H1"/>
<organism evidence="2 3">
    <name type="scientific">Blepharisma stoltei</name>
    <dbReference type="NCBI Taxonomy" id="1481888"/>
    <lineage>
        <taxon>Eukaryota</taxon>
        <taxon>Sar</taxon>
        <taxon>Alveolata</taxon>
        <taxon>Ciliophora</taxon>
        <taxon>Postciliodesmatophora</taxon>
        <taxon>Heterotrichea</taxon>
        <taxon>Heterotrichida</taxon>
        <taxon>Blepharismidae</taxon>
        <taxon>Blepharisma</taxon>
    </lineage>
</organism>
<dbReference type="InterPro" id="IPR003754">
    <property type="entry name" value="4pyrrol_synth_uPrphyn_synth"/>
</dbReference>
<keyword evidence="3" id="KW-1185">Reference proteome</keyword>